<comment type="subcellular location">
    <subcellularLocation>
        <location evidence="1">Cell membrane</location>
        <topology evidence="1">Multi-pass membrane protein</topology>
    </subcellularLocation>
</comment>
<keyword evidence="5 9" id="KW-0812">Transmembrane</keyword>
<evidence type="ECO:0000256" key="4">
    <source>
        <dbReference type="ARBA" id="ARBA00022679"/>
    </source>
</evidence>
<dbReference type="RefSeq" id="WP_343987395.1">
    <property type="nucleotide sequence ID" value="NZ_BAAAJG010000028.1"/>
</dbReference>
<evidence type="ECO:0000256" key="3">
    <source>
        <dbReference type="ARBA" id="ARBA00022676"/>
    </source>
</evidence>
<accession>A0ABW4FXS4</accession>
<dbReference type="Pfam" id="PF13231">
    <property type="entry name" value="PMT_2"/>
    <property type="match status" value="1"/>
</dbReference>
<organism evidence="11 12">
    <name type="scientific">Pseudonocardia aurantiaca</name>
    <dbReference type="NCBI Taxonomy" id="75290"/>
    <lineage>
        <taxon>Bacteria</taxon>
        <taxon>Bacillati</taxon>
        <taxon>Actinomycetota</taxon>
        <taxon>Actinomycetes</taxon>
        <taxon>Pseudonocardiales</taxon>
        <taxon>Pseudonocardiaceae</taxon>
        <taxon>Pseudonocardia</taxon>
    </lineage>
</organism>
<evidence type="ECO:0000256" key="9">
    <source>
        <dbReference type="SAM" id="Phobius"/>
    </source>
</evidence>
<keyword evidence="3 11" id="KW-0328">Glycosyltransferase</keyword>
<keyword evidence="2" id="KW-1003">Cell membrane</keyword>
<feature type="transmembrane region" description="Helical" evidence="9">
    <location>
        <begin position="355"/>
        <end position="373"/>
    </location>
</feature>
<protein>
    <submittedName>
        <fullName evidence="11">Glycosyltransferase family 39 protein</fullName>
        <ecNumber evidence="11">2.4.-.-</ecNumber>
    </submittedName>
</protein>
<evidence type="ECO:0000256" key="8">
    <source>
        <dbReference type="SAM" id="MobiDB-lite"/>
    </source>
</evidence>
<feature type="compositionally biased region" description="Polar residues" evidence="8">
    <location>
        <begin position="1"/>
        <end position="10"/>
    </location>
</feature>
<evidence type="ECO:0000256" key="6">
    <source>
        <dbReference type="ARBA" id="ARBA00022989"/>
    </source>
</evidence>
<feature type="domain" description="Glycosyltransferase RgtA/B/C/D-like" evidence="10">
    <location>
        <begin position="107"/>
        <end position="233"/>
    </location>
</feature>
<gene>
    <name evidence="11" type="ORF">ACFSCY_38035</name>
</gene>
<comment type="caution">
    <text evidence="11">The sequence shown here is derived from an EMBL/GenBank/DDBJ whole genome shotgun (WGS) entry which is preliminary data.</text>
</comment>
<evidence type="ECO:0000313" key="12">
    <source>
        <dbReference type="Proteomes" id="UP001597145"/>
    </source>
</evidence>
<keyword evidence="12" id="KW-1185">Reference proteome</keyword>
<feature type="transmembrane region" description="Helical" evidence="9">
    <location>
        <begin position="279"/>
        <end position="297"/>
    </location>
</feature>
<feature type="transmembrane region" description="Helical" evidence="9">
    <location>
        <begin position="233"/>
        <end position="254"/>
    </location>
</feature>
<feature type="transmembrane region" description="Helical" evidence="9">
    <location>
        <begin position="118"/>
        <end position="136"/>
    </location>
</feature>
<keyword evidence="4 11" id="KW-0808">Transferase</keyword>
<name>A0ABW4FXS4_9PSEU</name>
<feature type="transmembrane region" description="Helical" evidence="9">
    <location>
        <begin position="46"/>
        <end position="66"/>
    </location>
</feature>
<dbReference type="EC" id="2.4.-.-" evidence="11"/>
<evidence type="ECO:0000313" key="11">
    <source>
        <dbReference type="EMBL" id="MFD1535223.1"/>
    </source>
</evidence>
<feature type="transmembrane region" description="Helical" evidence="9">
    <location>
        <begin position="201"/>
        <end position="226"/>
    </location>
</feature>
<evidence type="ECO:0000256" key="5">
    <source>
        <dbReference type="ARBA" id="ARBA00022692"/>
    </source>
</evidence>
<dbReference type="PANTHER" id="PTHR33908">
    <property type="entry name" value="MANNOSYLTRANSFERASE YKCB-RELATED"/>
    <property type="match status" value="1"/>
</dbReference>
<feature type="transmembrane region" description="Helical" evidence="9">
    <location>
        <begin position="327"/>
        <end position="348"/>
    </location>
</feature>
<feature type="transmembrane region" description="Helical" evidence="9">
    <location>
        <begin position="86"/>
        <end position="106"/>
    </location>
</feature>
<sequence length="513" mass="55432">MLTDDQTALLRQQRVPPSGETRAQCDALEQPDNEERVVGQRRALRNVAWLLPALLMVTLGLIRATWPSQQDAELDAWGFVHLPWREAIPVLGTGVSTTSAPYYLGLKVWTEVLGTSDFSLRLPSILAMAAAAALVALTCADLLRPGVGFLAGLFFAILPTTSRYAQEIGPQALVICFATLATFCLVQLFNRPGLGRMVGYGLAVVLLGLASAPALILLVGHGIAVLTVHRRVFVGWFWTALLSLAPTAALFSLLRTPQPGFDWTSPVDLPEVVRLPQDLFGAALLGGVVVGFGLLSFSFRKPGVIFTTWAIGPLLALYAASRFSPAWQAEALLFTVPAWTSLAAMALLRTPVVRGVFVALVVALLALPSHIAVRGQDGHGQATREVAMVLAENFKAGDVIVYGPWQTDGQIGRDLVARYLPLQLQPKDVLKTREPRTAGQPFAEECVDVSKCLDNAPRVWLFRAGPTEDVLAEMPAAKDGELRTRYLIERTWRPTGLTLTLFTAAPAAQPAAH</sequence>
<feature type="transmembrane region" description="Helical" evidence="9">
    <location>
        <begin position="142"/>
        <end position="160"/>
    </location>
</feature>
<evidence type="ECO:0000256" key="1">
    <source>
        <dbReference type="ARBA" id="ARBA00004651"/>
    </source>
</evidence>
<feature type="transmembrane region" description="Helical" evidence="9">
    <location>
        <begin position="172"/>
        <end position="189"/>
    </location>
</feature>
<evidence type="ECO:0000256" key="7">
    <source>
        <dbReference type="ARBA" id="ARBA00023136"/>
    </source>
</evidence>
<dbReference type="InterPro" id="IPR050297">
    <property type="entry name" value="LipidA_mod_glycosyltrf_83"/>
</dbReference>
<dbReference type="EMBL" id="JBHUCP010000051">
    <property type="protein sequence ID" value="MFD1535223.1"/>
    <property type="molecule type" value="Genomic_DNA"/>
</dbReference>
<dbReference type="InterPro" id="IPR038731">
    <property type="entry name" value="RgtA/B/C-like"/>
</dbReference>
<keyword evidence="7 9" id="KW-0472">Membrane</keyword>
<reference evidence="12" key="1">
    <citation type="journal article" date="2019" name="Int. J. Syst. Evol. Microbiol.">
        <title>The Global Catalogue of Microorganisms (GCM) 10K type strain sequencing project: providing services to taxonomists for standard genome sequencing and annotation.</title>
        <authorList>
            <consortium name="The Broad Institute Genomics Platform"/>
            <consortium name="The Broad Institute Genome Sequencing Center for Infectious Disease"/>
            <person name="Wu L."/>
            <person name="Ma J."/>
        </authorList>
    </citation>
    <scope>NUCLEOTIDE SEQUENCE [LARGE SCALE GENOMIC DNA]</scope>
    <source>
        <strain evidence="12">JCM 12165</strain>
    </source>
</reference>
<keyword evidence="6 9" id="KW-1133">Transmembrane helix</keyword>
<feature type="transmembrane region" description="Helical" evidence="9">
    <location>
        <begin position="304"/>
        <end position="321"/>
    </location>
</feature>
<evidence type="ECO:0000259" key="10">
    <source>
        <dbReference type="Pfam" id="PF13231"/>
    </source>
</evidence>
<feature type="region of interest" description="Disordered" evidence="8">
    <location>
        <begin position="1"/>
        <end position="24"/>
    </location>
</feature>
<dbReference type="GO" id="GO:0016757">
    <property type="term" value="F:glycosyltransferase activity"/>
    <property type="evidence" value="ECO:0007669"/>
    <property type="project" value="UniProtKB-KW"/>
</dbReference>
<dbReference type="PANTHER" id="PTHR33908:SF11">
    <property type="entry name" value="MEMBRANE PROTEIN"/>
    <property type="match status" value="1"/>
</dbReference>
<proteinExistence type="predicted"/>
<evidence type="ECO:0000256" key="2">
    <source>
        <dbReference type="ARBA" id="ARBA00022475"/>
    </source>
</evidence>
<dbReference type="Proteomes" id="UP001597145">
    <property type="component" value="Unassembled WGS sequence"/>
</dbReference>